<dbReference type="GO" id="GO:0005524">
    <property type="term" value="F:ATP binding"/>
    <property type="evidence" value="ECO:0007669"/>
    <property type="project" value="UniProtKB-KW"/>
</dbReference>
<keyword evidence="1" id="KW-0547">Nucleotide-binding</keyword>
<dbReference type="SUPFAM" id="SSF52540">
    <property type="entry name" value="P-loop containing nucleoside triphosphate hydrolases"/>
    <property type="match status" value="1"/>
</dbReference>
<evidence type="ECO:0000256" key="1">
    <source>
        <dbReference type="ARBA" id="ARBA00022741"/>
    </source>
</evidence>
<reference evidence="4 5" key="1">
    <citation type="journal article" date="2024" name="Nat. Commun.">
        <title>Phylogenomics reveals the evolutionary origins of lichenization in chlorophyte algae.</title>
        <authorList>
            <person name="Puginier C."/>
            <person name="Libourel C."/>
            <person name="Otte J."/>
            <person name="Skaloud P."/>
            <person name="Haon M."/>
            <person name="Grisel S."/>
            <person name="Petersen M."/>
            <person name="Berrin J.G."/>
            <person name="Delaux P.M."/>
            <person name="Dal Grande F."/>
            <person name="Keller J."/>
        </authorList>
    </citation>
    <scope>NUCLEOTIDE SEQUENCE [LARGE SCALE GENOMIC DNA]</scope>
    <source>
        <strain evidence="4 5">SAG 2523</strain>
    </source>
</reference>
<dbReference type="AlphaFoldDB" id="A0AAW1T9H3"/>
<dbReference type="Pfam" id="PF08433">
    <property type="entry name" value="KTI12"/>
    <property type="match status" value="1"/>
</dbReference>
<organism evidence="4 5">
    <name type="scientific">Apatococcus fuscideae</name>
    <dbReference type="NCBI Taxonomy" id="2026836"/>
    <lineage>
        <taxon>Eukaryota</taxon>
        <taxon>Viridiplantae</taxon>
        <taxon>Chlorophyta</taxon>
        <taxon>core chlorophytes</taxon>
        <taxon>Trebouxiophyceae</taxon>
        <taxon>Chlorellales</taxon>
        <taxon>Chlorellaceae</taxon>
        <taxon>Apatococcus</taxon>
    </lineage>
</organism>
<dbReference type="PANTHER" id="PTHR12435">
    <property type="match status" value="1"/>
</dbReference>
<protein>
    <submittedName>
        <fullName evidence="4">Uncharacterized protein</fullName>
    </submittedName>
</protein>
<evidence type="ECO:0000313" key="4">
    <source>
        <dbReference type="EMBL" id="KAK9865337.1"/>
    </source>
</evidence>
<dbReference type="Proteomes" id="UP001485043">
    <property type="component" value="Unassembled WGS sequence"/>
</dbReference>
<proteinExistence type="inferred from homology"/>
<accession>A0AAW1T9H3</accession>
<dbReference type="EMBL" id="JALJOV010000259">
    <property type="protein sequence ID" value="KAK9865337.1"/>
    <property type="molecule type" value="Genomic_DNA"/>
</dbReference>
<evidence type="ECO:0000256" key="2">
    <source>
        <dbReference type="ARBA" id="ARBA00022840"/>
    </source>
</evidence>
<comment type="similarity">
    <text evidence="3">Belongs to the KTI12 family.</text>
</comment>
<evidence type="ECO:0000313" key="5">
    <source>
        <dbReference type="Proteomes" id="UP001485043"/>
    </source>
</evidence>
<comment type="caution">
    <text evidence="4">The sequence shown here is derived from an EMBL/GenBank/DDBJ whole genome shotgun (WGS) entry which is preliminary data.</text>
</comment>
<dbReference type="InterPro" id="IPR013641">
    <property type="entry name" value="KTI12/PSTK"/>
</dbReference>
<keyword evidence="2" id="KW-0067">ATP-binding</keyword>
<gene>
    <name evidence="4" type="ORF">WJX84_009177</name>
</gene>
<name>A0AAW1T9H3_9CHLO</name>
<sequence length="256" mass="28080">MALIVISGLPSSGKSTVSAVLRSALESASTGSEMQVKTVDESLLSLSRDACYQDSASEKNTRGRLKAAVERALTKSSIVIFDSLNNIKGYRYEIWCVARACGCRYCVVHSDVEESTACAWNMSRPGEKYSPEVYKDLAGRYEIPDSKNRWEAPLFRTNPQDERFHEVIQQMVDLTCSSITGTSQKQQHQSQQQNRALQPTVATTSQRLSSTNLLHDFDKASQDVISGIMQSQAGSAPVGTSGGLDLSLNRQIFDLG</sequence>
<keyword evidence="5" id="KW-1185">Reference proteome</keyword>
<dbReference type="InterPro" id="IPR027417">
    <property type="entry name" value="P-loop_NTPase"/>
</dbReference>
<evidence type="ECO:0000256" key="3">
    <source>
        <dbReference type="ARBA" id="ARBA00025768"/>
    </source>
</evidence>
<dbReference type="Gene3D" id="3.40.50.300">
    <property type="entry name" value="P-loop containing nucleotide triphosphate hydrolases"/>
    <property type="match status" value="1"/>
</dbReference>